<protein>
    <recommendedName>
        <fullName evidence="10">Beta-defensin</fullName>
    </recommendedName>
</protein>
<feature type="chain" id="PRO_5028503939" description="Beta-defensin" evidence="10">
    <location>
        <begin position="19"/>
        <end position="120"/>
    </location>
</feature>
<dbReference type="Proteomes" id="UP000515202">
    <property type="component" value="Unplaced"/>
</dbReference>
<evidence type="ECO:0000313" key="14">
    <source>
        <dbReference type="RefSeq" id="XP_011378471.1"/>
    </source>
</evidence>
<evidence type="ECO:0000256" key="5">
    <source>
        <dbReference type="ARBA" id="ARBA00022529"/>
    </source>
</evidence>
<sequence length="120" mass="13716">MKLILIIAILLFQKPTVTEQLKKCWGEYIQGHCRKICKISEIRQVLCENGRYCCLNIVELEARKKITKPPRPKPMTYALTFPQDYDTNIETSTVSRSAVSPHNTSECGDQNKPTVLTNEC</sequence>
<evidence type="ECO:0000256" key="9">
    <source>
        <dbReference type="ARBA" id="ARBA00023157"/>
    </source>
</evidence>
<dbReference type="RefSeq" id="XP_011378471.1">
    <property type="nucleotide sequence ID" value="XM_011380169.1"/>
</dbReference>
<dbReference type="Pfam" id="PF13841">
    <property type="entry name" value="Defensin_beta_2"/>
    <property type="match status" value="1"/>
</dbReference>
<feature type="signal peptide" evidence="10">
    <location>
        <begin position="1"/>
        <end position="18"/>
    </location>
</feature>
<evidence type="ECO:0000256" key="3">
    <source>
        <dbReference type="ARBA" id="ARBA00007371"/>
    </source>
</evidence>
<evidence type="ECO:0000313" key="13">
    <source>
        <dbReference type="Proteomes" id="UP000515202"/>
    </source>
</evidence>
<name>A0A6P3RB66_PTEVA</name>
<keyword evidence="7 10" id="KW-0211">Defensin</keyword>
<evidence type="ECO:0000256" key="6">
    <source>
        <dbReference type="ARBA" id="ARBA00022729"/>
    </source>
</evidence>
<evidence type="ECO:0000256" key="7">
    <source>
        <dbReference type="ARBA" id="ARBA00022940"/>
    </source>
</evidence>
<keyword evidence="8 10" id="KW-0044">Antibiotic</keyword>
<feature type="domain" description="Beta-defensin" evidence="12">
    <location>
        <begin position="23"/>
        <end position="54"/>
    </location>
</feature>
<dbReference type="KEGG" id="pvp:105305523"/>
<dbReference type="CTD" id="140850"/>
<keyword evidence="6 10" id="KW-0732">Signal</keyword>
<dbReference type="GeneID" id="105305523"/>
<accession>A0A6P3RB66</accession>
<keyword evidence="4 10" id="KW-0964">Secreted</keyword>
<keyword evidence="9" id="KW-1015">Disulfide bond</keyword>
<dbReference type="PANTHER" id="PTHR15001:SF3">
    <property type="entry name" value="BETA-DEFENSIN 123"/>
    <property type="match status" value="1"/>
</dbReference>
<dbReference type="InterPro" id="IPR050544">
    <property type="entry name" value="Beta-defensin"/>
</dbReference>
<dbReference type="GO" id="GO:0042742">
    <property type="term" value="P:defense response to bacterium"/>
    <property type="evidence" value="ECO:0007669"/>
    <property type="project" value="UniProtKB-UniRule"/>
</dbReference>
<evidence type="ECO:0000256" key="1">
    <source>
        <dbReference type="ARBA" id="ARBA00002878"/>
    </source>
</evidence>
<dbReference type="GO" id="GO:0005576">
    <property type="term" value="C:extracellular region"/>
    <property type="evidence" value="ECO:0007669"/>
    <property type="project" value="UniProtKB-SubCell"/>
</dbReference>
<evidence type="ECO:0000256" key="10">
    <source>
        <dbReference type="RuleBase" id="RU231113"/>
    </source>
</evidence>
<dbReference type="InterPro" id="IPR025933">
    <property type="entry name" value="Beta_defensin_dom"/>
</dbReference>
<proteinExistence type="inferred from homology"/>
<dbReference type="GO" id="GO:0045087">
    <property type="term" value="P:innate immune response"/>
    <property type="evidence" value="ECO:0007669"/>
    <property type="project" value="InterPro"/>
</dbReference>
<evidence type="ECO:0000256" key="8">
    <source>
        <dbReference type="ARBA" id="ARBA00023022"/>
    </source>
</evidence>
<evidence type="ECO:0000256" key="2">
    <source>
        <dbReference type="ARBA" id="ARBA00004613"/>
    </source>
</evidence>
<feature type="region of interest" description="Disordered" evidence="11">
    <location>
        <begin position="95"/>
        <end position="120"/>
    </location>
</feature>
<dbReference type="AlphaFoldDB" id="A0A6P3RB66"/>
<comment type="function">
    <text evidence="1 10">Has antibacterial activity.</text>
</comment>
<organism evidence="13 14">
    <name type="scientific">Pteropus vampyrus</name>
    <name type="common">Large flying fox</name>
    <dbReference type="NCBI Taxonomy" id="132908"/>
    <lineage>
        <taxon>Eukaryota</taxon>
        <taxon>Metazoa</taxon>
        <taxon>Chordata</taxon>
        <taxon>Craniata</taxon>
        <taxon>Vertebrata</taxon>
        <taxon>Euteleostomi</taxon>
        <taxon>Mammalia</taxon>
        <taxon>Eutheria</taxon>
        <taxon>Laurasiatheria</taxon>
        <taxon>Chiroptera</taxon>
        <taxon>Yinpterochiroptera</taxon>
        <taxon>Pteropodoidea</taxon>
        <taxon>Pteropodidae</taxon>
        <taxon>Pteropodinae</taxon>
        <taxon>Pteropus</taxon>
    </lineage>
</organism>
<evidence type="ECO:0000256" key="11">
    <source>
        <dbReference type="SAM" id="MobiDB-lite"/>
    </source>
</evidence>
<comment type="subcellular location">
    <subcellularLocation>
        <location evidence="2 10">Secreted</location>
    </subcellularLocation>
</comment>
<evidence type="ECO:0000259" key="12">
    <source>
        <dbReference type="Pfam" id="PF13841"/>
    </source>
</evidence>
<keyword evidence="13" id="KW-1185">Reference proteome</keyword>
<keyword evidence="5 10" id="KW-0929">Antimicrobial</keyword>
<dbReference type="OrthoDB" id="9833815at2759"/>
<evidence type="ECO:0000256" key="4">
    <source>
        <dbReference type="ARBA" id="ARBA00022525"/>
    </source>
</evidence>
<reference evidence="14" key="1">
    <citation type="submission" date="2025-08" db="UniProtKB">
        <authorList>
            <consortium name="RefSeq"/>
        </authorList>
    </citation>
    <scope>IDENTIFICATION</scope>
    <source>
        <tissue evidence="14">Kidney</tissue>
    </source>
</reference>
<comment type="similarity">
    <text evidence="3 10">Belongs to the beta-defensin family.</text>
</comment>
<gene>
    <name evidence="14" type="primary">DEFB127</name>
</gene>
<dbReference type="PANTHER" id="PTHR15001">
    <property type="entry name" value="BETA-DEFENSIN 123-RELATED"/>
    <property type="match status" value="1"/>
</dbReference>